<dbReference type="EMBL" id="VDMB01000010">
    <property type="protein sequence ID" value="TYT74536.1"/>
    <property type="molecule type" value="Genomic_DNA"/>
</dbReference>
<comment type="subunit">
    <text evidence="6">Interacts with MinD and FtsZ.</text>
</comment>
<accession>A0A5S5MFM4</accession>
<gene>
    <name evidence="6" type="primary">minC</name>
    <name evidence="8" type="ORF">FIM25_09180</name>
</gene>
<comment type="similarity">
    <text evidence="1 6">Belongs to the MinC family.</text>
</comment>
<evidence type="ECO:0000256" key="4">
    <source>
        <dbReference type="ARBA" id="ARBA00023306"/>
    </source>
</evidence>
<evidence type="ECO:0000256" key="1">
    <source>
        <dbReference type="ARBA" id="ARBA00006291"/>
    </source>
</evidence>
<name>A0A5S5MFM4_9BACT</name>
<dbReference type="Pfam" id="PF03775">
    <property type="entry name" value="MinC_C"/>
    <property type="match status" value="1"/>
</dbReference>
<dbReference type="InterPro" id="IPR016098">
    <property type="entry name" value="CAP/MinC_C"/>
</dbReference>
<sequence>MDQTVSLKGVGDGLRLHIGVPMAREKLLAEISPLFDRIRQLASGARITVDASGEDPDLLPFLRDFLIREYAVAEVIPVETVQPRQQESRKRQRDVDKSWENRKSDVLMMCGRVRSGQRIQAKGHLVLMGDVNPGGEVIAGGDLIILGSLCGMAMAGQTQKKDAIIVALDFRPTLLHIGQQVSSGPFGSGNKNPEYAFLREDTIIVEDYLGNPPFGRLPWPEFRA</sequence>
<proteinExistence type="inferred from homology"/>
<dbReference type="GO" id="GO:0000917">
    <property type="term" value="P:division septum assembly"/>
    <property type="evidence" value="ECO:0007669"/>
    <property type="project" value="UniProtKB-KW"/>
</dbReference>
<evidence type="ECO:0000256" key="2">
    <source>
        <dbReference type="ARBA" id="ARBA00022618"/>
    </source>
</evidence>
<dbReference type="InterPro" id="IPR013033">
    <property type="entry name" value="MinC"/>
</dbReference>
<keyword evidence="2 6" id="KW-0132">Cell division</keyword>
<dbReference type="InterPro" id="IPR005526">
    <property type="entry name" value="Septum_form_inhib_MinC_C"/>
</dbReference>
<evidence type="ECO:0000256" key="3">
    <source>
        <dbReference type="ARBA" id="ARBA00023210"/>
    </source>
</evidence>
<dbReference type="PANTHER" id="PTHR34108">
    <property type="entry name" value="SEPTUM SITE-DETERMINING PROTEIN MINC"/>
    <property type="match status" value="1"/>
</dbReference>
<organism evidence="8 9">
    <name type="scientific">Desulfobotulus mexicanus</name>
    <dbReference type="NCBI Taxonomy" id="2586642"/>
    <lineage>
        <taxon>Bacteria</taxon>
        <taxon>Pseudomonadati</taxon>
        <taxon>Thermodesulfobacteriota</taxon>
        <taxon>Desulfobacteria</taxon>
        <taxon>Desulfobacterales</taxon>
        <taxon>Desulfobacteraceae</taxon>
        <taxon>Desulfobotulus</taxon>
    </lineage>
</organism>
<dbReference type="GO" id="GO:1901891">
    <property type="term" value="P:regulation of cell septum assembly"/>
    <property type="evidence" value="ECO:0007669"/>
    <property type="project" value="InterPro"/>
</dbReference>
<evidence type="ECO:0000259" key="7">
    <source>
        <dbReference type="Pfam" id="PF03775"/>
    </source>
</evidence>
<dbReference type="Gene3D" id="2.160.20.70">
    <property type="match status" value="1"/>
</dbReference>
<dbReference type="RefSeq" id="WP_139448513.1">
    <property type="nucleotide sequence ID" value="NZ_VDMB01000010.1"/>
</dbReference>
<dbReference type="PANTHER" id="PTHR34108:SF1">
    <property type="entry name" value="SEPTUM SITE-DETERMINING PROTEIN MINC"/>
    <property type="match status" value="1"/>
</dbReference>
<dbReference type="HAMAP" id="MF_00267">
    <property type="entry name" value="MinC"/>
    <property type="match status" value="1"/>
</dbReference>
<comment type="function">
    <text evidence="5 6">Cell division inhibitor that blocks the formation of polar Z ring septums. Rapidly oscillates between the poles of the cell to destabilize FtsZ filaments that have formed before they mature into polar Z rings. Prevents FtsZ polymerization.</text>
</comment>
<evidence type="ECO:0000256" key="6">
    <source>
        <dbReference type="HAMAP-Rule" id="MF_00267"/>
    </source>
</evidence>
<dbReference type="GO" id="GO:0000902">
    <property type="term" value="P:cell morphogenesis"/>
    <property type="evidence" value="ECO:0007669"/>
    <property type="project" value="InterPro"/>
</dbReference>
<dbReference type="Proteomes" id="UP000321899">
    <property type="component" value="Unassembled WGS sequence"/>
</dbReference>
<reference evidence="8 9" key="1">
    <citation type="submission" date="2019-06" db="EMBL/GenBank/DDBJ databases">
        <title>Desulfobotulus mexicanus sp. nov., a novel sulfate-reducing bacterium isolated from the sediment of an alkaline crater lake in Mexico.</title>
        <authorList>
            <person name="Hirschler-Rea A."/>
        </authorList>
    </citation>
    <scope>NUCLEOTIDE SEQUENCE [LARGE SCALE GENOMIC DNA]</scope>
    <source>
        <strain evidence="8 9">PAR22N</strain>
    </source>
</reference>
<keyword evidence="9" id="KW-1185">Reference proteome</keyword>
<comment type="caution">
    <text evidence="8">The sequence shown here is derived from an EMBL/GenBank/DDBJ whole genome shotgun (WGS) entry which is preliminary data.</text>
</comment>
<dbReference type="AlphaFoldDB" id="A0A5S5MFM4"/>
<keyword evidence="3 6" id="KW-0717">Septation</keyword>
<evidence type="ECO:0000256" key="5">
    <source>
        <dbReference type="ARBA" id="ARBA00025606"/>
    </source>
</evidence>
<protein>
    <recommendedName>
        <fullName evidence="6">Probable septum site-determining protein MinC</fullName>
    </recommendedName>
</protein>
<evidence type="ECO:0000313" key="9">
    <source>
        <dbReference type="Proteomes" id="UP000321899"/>
    </source>
</evidence>
<dbReference type="OrthoDB" id="9790810at2"/>
<feature type="domain" description="Septum formation inhibitor MinC C-terminal" evidence="7">
    <location>
        <begin position="111"/>
        <end position="205"/>
    </location>
</feature>
<dbReference type="InterPro" id="IPR036145">
    <property type="entry name" value="MinC_C_sf"/>
</dbReference>
<keyword evidence="4 6" id="KW-0131">Cell cycle</keyword>
<dbReference type="SUPFAM" id="SSF63848">
    <property type="entry name" value="Cell-division inhibitor MinC, C-terminal domain"/>
    <property type="match status" value="1"/>
</dbReference>
<evidence type="ECO:0000313" key="8">
    <source>
        <dbReference type="EMBL" id="TYT74536.1"/>
    </source>
</evidence>